<gene>
    <name evidence="1" type="ORF">GCM10009107_59800</name>
</gene>
<sequence>MRPEDADTPVTEAELHAWLDGQLPAARQQEIEAYLASRPEEAARLADYRGQKAALRALFDPVLDEAAPARLLRAAAPRQPWYAQRWVAGLALLLLGTGAGWGMRSALPAGGDATALALAAARSPEGFARRAAVAHAVFSPDQRRAVELDAAHEEQLSTWLSRRMGAAMKPPHLQAQGYALEGGRLLPGGQGPVAQFMYRDSEGRKLTVYVSNELGPAGAASAPAHAGVPASAMPTTAFRFAREGRVNVFYWVDGAYGYAITADAGRQVLADVSNEVYRQLVSE</sequence>
<evidence type="ECO:0000313" key="1">
    <source>
        <dbReference type="EMBL" id="GAA0769197.1"/>
    </source>
</evidence>
<evidence type="ECO:0000313" key="2">
    <source>
        <dbReference type="Proteomes" id="UP001500279"/>
    </source>
</evidence>
<protein>
    <submittedName>
        <fullName evidence="1">Anti-sigma factor</fullName>
    </submittedName>
</protein>
<dbReference type="RefSeq" id="WP_231010140.1">
    <property type="nucleotide sequence ID" value="NZ_BAAAEW010000047.1"/>
</dbReference>
<keyword evidence="2" id="KW-1185">Reference proteome</keyword>
<comment type="caution">
    <text evidence="1">The sequence shown here is derived from an EMBL/GenBank/DDBJ whole genome shotgun (WGS) entry which is preliminary data.</text>
</comment>
<proteinExistence type="predicted"/>
<name>A0ABN1KK27_9BURK</name>
<accession>A0ABN1KK27</accession>
<dbReference type="Proteomes" id="UP001500279">
    <property type="component" value="Unassembled WGS sequence"/>
</dbReference>
<dbReference type="EMBL" id="BAAAEW010000047">
    <property type="protein sequence ID" value="GAA0769197.1"/>
    <property type="molecule type" value="Genomic_DNA"/>
</dbReference>
<organism evidence="1 2">
    <name type="scientific">Ideonella azotifigens</name>
    <dbReference type="NCBI Taxonomy" id="513160"/>
    <lineage>
        <taxon>Bacteria</taxon>
        <taxon>Pseudomonadati</taxon>
        <taxon>Pseudomonadota</taxon>
        <taxon>Betaproteobacteria</taxon>
        <taxon>Burkholderiales</taxon>
        <taxon>Sphaerotilaceae</taxon>
        <taxon>Ideonella</taxon>
    </lineage>
</organism>
<reference evidence="1 2" key="1">
    <citation type="journal article" date="2019" name="Int. J. Syst. Evol. Microbiol.">
        <title>The Global Catalogue of Microorganisms (GCM) 10K type strain sequencing project: providing services to taxonomists for standard genome sequencing and annotation.</title>
        <authorList>
            <consortium name="The Broad Institute Genomics Platform"/>
            <consortium name="The Broad Institute Genome Sequencing Center for Infectious Disease"/>
            <person name="Wu L."/>
            <person name="Ma J."/>
        </authorList>
    </citation>
    <scope>NUCLEOTIDE SEQUENCE [LARGE SCALE GENOMIC DNA]</scope>
    <source>
        <strain evidence="1 2">JCM 15503</strain>
    </source>
</reference>